<dbReference type="GO" id="GO:0000160">
    <property type="term" value="P:phosphorelay signal transduction system"/>
    <property type="evidence" value="ECO:0007669"/>
    <property type="project" value="InterPro"/>
</dbReference>
<gene>
    <name evidence="6" type="ORF">N787_13470</name>
</gene>
<reference evidence="6 7" key="1">
    <citation type="submission" date="2013-09" db="EMBL/GenBank/DDBJ databases">
        <title>Genome sequencing of Arenimonas metalli.</title>
        <authorList>
            <person name="Chen F."/>
            <person name="Wang G."/>
        </authorList>
    </citation>
    <scope>NUCLEOTIDE SEQUENCE [LARGE SCALE GENOMIC DNA]</scope>
    <source>
        <strain evidence="6 7">CF5-1</strain>
    </source>
</reference>
<dbReference type="SUPFAM" id="SSF52172">
    <property type="entry name" value="CheY-like"/>
    <property type="match status" value="1"/>
</dbReference>
<protein>
    <recommendedName>
        <fullName evidence="8">Response regulatory domain-containing protein</fullName>
    </recommendedName>
</protein>
<comment type="caution">
    <text evidence="6">The sequence shown here is derived from an EMBL/GenBank/DDBJ whole genome shotgun (WGS) entry which is preliminary data.</text>
</comment>
<evidence type="ECO:0000256" key="1">
    <source>
        <dbReference type="ARBA" id="ARBA00022553"/>
    </source>
</evidence>
<dbReference type="CDD" id="cd01949">
    <property type="entry name" value="GGDEF"/>
    <property type="match status" value="1"/>
</dbReference>
<dbReference type="AlphaFoldDB" id="A0A091AXY9"/>
<dbReference type="SMART" id="SM00267">
    <property type="entry name" value="GGDEF"/>
    <property type="match status" value="1"/>
</dbReference>
<accession>A0A091AXY9</accession>
<dbReference type="Pfam" id="PF00072">
    <property type="entry name" value="Response_reg"/>
    <property type="match status" value="1"/>
</dbReference>
<dbReference type="InterPro" id="IPR000160">
    <property type="entry name" value="GGDEF_dom"/>
</dbReference>
<organism evidence="6 7">
    <name type="scientific">Arenimonas metalli CF5-1</name>
    <dbReference type="NCBI Taxonomy" id="1384056"/>
    <lineage>
        <taxon>Bacteria</taxon>
        <taxon>Pseudomonadati</taxon>
        <taxon>Pseudomonadota</taxon>
        <taxon>Gammaproteobacteria</taxon>
        <taxon>Lysobacterales</taxon>
        <taxon>Lysobacteraceae</taxon>
        <taxon>Arenimonas</taxon>
    </lineage>
</organism>
<keyword evidence="7" id="KW-1185">Reference proteome</keyword>
<evidence type="ECO:0000259" key="5">
    <source>
        <dbReference type="PROSITE" id="PS50887"/>
    </source>
</evidence>
<dbReference type="InterPro" id="IPR029787">
    <property type="entry name" value="Nucleotide_cyclase"/>
</dbReference>
<dbReference type="PROSITE" id="PS50110">
    <property type="entry name" value="RESPONSE_REGULATORY"/>
    <property type="match status" value="1"/>
</dbReference>
<dbReference type="InterPro" id="IPR011006">
    <property type="entry name" value="CheY-like_superfamily"/>
</dbReference>
<dbReference type="OrthoDB" id="9800897at2"/>
<dbReference type="PROSITE" id="PS50887">
    <property type="entry name" value="GGDEF"/>
    <property type="match status" value="1"/>
</dbReference>
<feature type="modified residue" description="4-aspartylphosphate" evidence="2">
    <location>
        <position position="59"/>
    </location>
</feature>
<dbReference type="SMART" id="SM00448">
    <property type="entry name" value="REC"/>
    <property type="match status" value="1"/>
</dbReference>
<dbReference type="InterPro" id="IPR001789">
    <property type="entry name" value="Sig_transdc_resp-reg_receiver"/>
</dbReference>
<feature type="domain" description="Response regulatory" evidence="4">
    <location>
        <begin position="10"/>
        <end position="129"/>
    </location>
</feature>
<dbReference type="InterPro" id="IPR050595">
    <property type="entry name" value="Bact_response_regulator"/>
</dbReference>
<dbReference type="PANTHER" id="PTHR44591:SF3">
    <property type="entry name" value="RESPONSE REGULATORY DOMAIN-CONTAINING PROTEIN"/>
    <property type="match status" value="1"/>
</dbReference>
<dbReference type="RefSeq" id="WP_034213596.1">
    <property type="nucleotide sequence ID" value="NZ_AVCK01000032.1"/>
</dbReference>
<dbReference type="Proteomes" id="UP000029393">
    <property type="component" value="Unassembled WGS sequence"/>
</dbReference>
<evidence type="ECO:0000313" key="6">
    <source>
        <dbReference type="EMBL" id="KFN45198.1"/>
    </source>
</evidence>
<feature type="non-terminal residue" evidence="6">
    <location>
        <position position="376"/>
    </location>
</feature>
<dbReference type="InterPro" id="IPR043128">
    <property type="entry name" value="Rev_trsase/Diguanyl_cyclase"/>
</dbReference>
<evidence type="ECO:0000313" key="7">
    <source>
        <dbReference type="Proteomes" id="UP000029393"/>
    </source>
</evidence>
<sequence>MSGDSGAKARILVVDDSKLMRKAAVKMLGDEFDVVTADDGAQAWQMVGEDQSIQVVFSDLNMPVSDGYELLRRVRASADAGIQTLPLIIVTGAENDEAARMKALDMGATDFITKPFSTTDLVARARAHANNQRITRQLQAQATLDGLTGLSNKAGFLDRLQQDIAYARRHQQPLCLVRLEMVDFRRFFLYHGREVAEALVLQVARMLRGRIRKEDTAARIGLGGFALSLPGGDPAGIEGMIGRLRLELLGQPPVDENGDPIAVELGAAVLCPDLGSELGAQAMLDQCQAMLEAAPVAAAPAAAGATPVVHVETSIVPLAAPASAPSAAPSNVPEAASVQAASVPAVPELAVPEPTVTPASIAPPEAVETPAAATVP</sequence>
<proteinExistence type="predicted"/>
<dbReference type="STRING" id="1384056.N787_13470"/>
<dbReference type="EMBL" id="AVCK01000032">
    <property type="protein sequence ID" value="KFN45198.1"/>
    <property type="molecule type" value="Genomic_DNA"/>
</dbReference>
<evidence type="ECO:0000256" key="3">
    <source>
        <dbReference type="SAM" id="MobiDB-lite"/>
    </source>
</evidence>
<dbReference type="NCBIfam" id="TIGR00254">
    <property type="entry name" value="GGDEF"/>
    <property type="match status" value="1"/>
</dbReference>
<dbReference type="Gene3D" id="3.30.70.270">
    <property type="match status" value="1"/>
</dbReference>
<evidence type="ECO:0000259" key="4">
    <source>
        <dbReference type="PROSITE" id="PS50110"/>
    </source>
</evidence>
<dbReference type="Gene3D" id="3.40.50.2300">
    <property type="match status" value="1"/>
</dbReference>
<evidence type="ECO:0008006" key="8">
    <source>
        <dbReference type="Google" id="ProtNLM"/>
    </source>
</evidence>
<dbReference type="PANTHER" id="PTHR44591">
    <property type="entry name" value="STRESS RESPONSE REGULATOR PROTEIN 1"/>
    <property type="match status" value="1"/>
</dbReference>
<dbReference type="SUPFAM" id="SSF55073">
    <property type="entry name" value="Nucleotide cyclase"/>
    <property type="match status" value="1"/>
</dbReference>
<feature type="domain" description="GGDEF" evidence="5">
    <location>
        <begin position="172"/>
        <end position="313"/>
    </location>
</feature>
<name>A0A091AXY9_9GAMM</name>
<keyword evidence="1 2" id="KW-0597">Phosphoprotein</keyword>
<feature type="region of interest" description="Disordered" evidence="3">
    <location>
        <begin position="355"/>
        <end position="376"/>
    </location>
</feature>
<dbReference type="Pfam" id="PF00990">
    <property type="entry name" value="GGDEF"/>
    <property type="match status" value="1"/>
</dbReference>
<evidence type="ECO:0000256" key="2">
    <source>
        <dbReference type="PROSITE-ProRule" id="PRU00169"/>
    </source>
</evidence>
<dbReference type="eggNOG" id="COG3706">
    <property type="taxonomic scope" value="Bacteria"/>
</dbReference>